<dbReference type="InterPro" id="IPR011251">
    <property type="entry name" value="Luciferase-like_dom"/>
</dbReference>
<evidence type="ECO:0000256" key="2">
    <source>
        <dbReference type="ARBA" id="ARBA00023033"/>
    </source>
</evidence>
<accession>A0A6I4MBJ9</accession>
<dbReference type="GO" id="GO:0004497">
    <property type="term" value="F:monooxygenase activity"/>
    <property type="evidence" value="ECO:0007669"/>
    <property type="project" value="UniProtKB-KW"/>
</dbReference>
<comment type="caution">
    <text evidence="4">The sequence shown here is derived from an EMBL/GenBank/DDBJ whole genome shotgun (WGS) entry which is preliminary data.</text>
</comment>
<evidence type="ECO:0000313" key="5">
    <source>
        <dbReference type="Proteomes" id="UP000462055"/>
    </source>
</evidence>
<dbReference type="Gene3D" id="3.20.20.30">
    <property type="entry name" value="Luciferase-like domain"/>
    <property type="match status" value="1"/>
</dbReference>
<keyword evidence="1" id="KW-0560">Oxidoreductase</keyword>
<name>A0A6I4MBJ9_9ACTN</name>
<keyword evidence="5" id="KW-1185">Reference proteome</keyword>
<dbReference type="InterPro" id="IPR050766">
    <property type="entry name" value="Bact_Lucif_Oxidored"/>
</dbReference>
<evidence type="ECO:0000256" key="1">
    <source>
        <dbReference type="ARBA" id="ARBA00023002"/>
    </source>
</evidence>
<keyword evidence="2" id="KW-0503">Monooxygenase</keyword>
<dbReference type="GO" id="GO:0016705">
    <property type="term" value="F:oxidoreductase activity, acting on paired donors, with incorporation or reduction of molecular oxygen"/>
    <property type="evidence" value="ECO:0007669"/>
    <property type="project" value="InterPro"/>
</dbReference>
<dbReference type="SUPFAM" id="SSF51679">
    <property type="entry name" value="Bacterial luciferase-like"/>
    <property type="match status" value="1"/>
</dbReference>
<dbReference type="Pfam" id="PF00296">
    <property type="entry name" value="Bac_luciferase"/>
    <property type="match status" value="1"/>
</dbReference>
<dbReference type="PANTHER" id="PTHR30137">
    <property type="entry name" value="LUCIFERASE-LIKE MONOOXYGENASE"/>
    <property type="match status" value="1"/>
</dbReference>
<dbReference type="EMBL" id="WBMS02000018">
    <property type="protein sequence ID" value="MWA03172.1"/>
    <property type="molecule type" value="Genomic_DNA"/>
</dbReference>
<protein>
    <submittedName>
        <fullName evidence="4">LLM class flavin-dependent oxidoreductase</fullName>
    </submittedName>
</protein>
<gene>
    <name evidence="4" type="ORF">F8568_022895</name>
</gene>
<evidence type="ECO:0000313" key="4">
    <source>
        <dbReference type="EMBL" id="MWA03172.1"/>
    </source>
</evidence>
<proteinExistence type="predicted"/>
<organism evidence="4 5">
    <name type="scientific">Actinomadura physcomitrii</name>
    <dbReference type="NCBI Taxonomy" id="2650748"/>
    <lineage>
        <taxon>Bacteria</taxon>
        <taxon>Bacillati</taxon>
        <taxon>Actinomycetota</taxon>
        <taxon>Actinomycetes</taxon>
        <taxon>Streptosporangiales</taxon>
        <taxon>Thermomonosporaceae</taxon>
        <taxon>Actinomadura</taxon>
    </lineage>
</organism>
<dbReference type="AlphaFoldDB" id="A0A6I4MBJ9"/>
<sequence length="382" mass="41184">MFLLPGPPPTAYVWRLEKSDPRSAESRARTNANTAVPIVKFFGVAPIRFLDSAGADEPAATRASFGRTVATARYMEELGFDGFGVGERHHWPFLSSAPPVVLAHVAALTSRIRLFTGVTLLSMLDPVRVAEDYATLDQLSGGRLELIVGKGAGPGGALFGLAPGEQRPALADNFRLLHELWTRDEVSWPAGRRPRLDGARVLPRPLRGRPRIWHGSSSSAESVALAAEYGDPVVFSNAGASSESVRPLVEHYRAEWARRGRPADRLFTGAGTPGFLVAKTSQAAIAAYRPAYERLVAMQRGIGARPAFATVEEFAARSPALVGSPEQIIDKVHRQHEVFGHSLVVVSVDPDGLSEHDHRTSLELLATEVAPALRTALPDPPP</sequence>
<feature type="domain" description="Luciferase-like" evidence="3">
    <location>
        <begin position="55"/>
        <end position="339"/>
    </location>
</feature>
<dbReference type="Proteomes" id="UP000462055">
    <property type="component" value="Unassembled WGS sequence"/>
</dbReference>
<dbReference type="GO" id="GO:0005829">
    <property type="term" value="C:cytosol"/>
    <property type="evidence" value="ECO:0007669"/>
    <property type="project" value="TreeGrafter"/>
</dbReference>
<evidence type="ECO:0000259" key="3">
    <source>
        <dbReference type="Pfam" id="PF00296"/>
    </source>
</evidence>
<dbReference type="InterPro" id="IPR036661">
    <property type="entry name" value="Luciferase-like_sf"/>
</dbReference>
<dbReference type="PANTHER" id="PTHR30137:SF8">
    <property type="entry name" value="BLR5498 PROTEIN"/>
    <property type="match status" value="1"/>
</dbReference>
<reference evidence="4" key="1">
    <citation type="submission" date="2019-12" db="EMBL/GenBank/DDBJ databases">
        <title>Actinomadura physcomitrii sp. nov., a novel actinomycete isolated from moss [Physcomitrium sphaericum (Ludw) Fuernr].</title>
        <authorList>
            <person name="Zhuang X."/>
        </authorList>
    </citation>
    <scope>NUCLEOTIDE SEQUENCE [LARGE SCALE GENOMIC DNA]</scope>
    <source>
        <strain evidence="4">LD22</strain>
    </source>
</reference>